<evidence type="ECO:0000256" key="1">
    <source>
        <dbReference type="SAM" id="Phobius"/>
    </source>
</evidence>
<name>A0ABV4NV85_9GAMM</name>
<comment type="caution">
    <text evidence="2">The sequence shown here is derived from an EMBL/GenBank/DDBJ whole genome shotgun (WGS) entry which is preliminary data.</text>
</comment>
<dbReference type="EMBL" id="JBGMEK010000001">
    <property type="protein sequence ID" value="MFA0809410.1"/>
    <property type="molecule type" value="Genomic_DNA"/>
</dbReference>
<proteinExistence type="predicted"/>
<protein>
    <submittedName>
        <fullName evidence="2">DotI/IcmL family type IV secretion protein</fullName>
    </submittedName>
</protein>
<organism evidence="2 3">
    <name type="scientific">Microbulbifer epialgicus</name>
    <dbReference type="NCBI Taxonomy" id="393907"/>
    <lineage>
        <taxon>Bacteria</taxon>
        <taxon>Pseudomonadati</taxon>
        <taxon>Pseudomonadota</taxon>
        <taxon>Gammaproteobacteria</taxon>
        <taxon>Cellvibrionales</taxon>
        <taxon>Microbulbiferaceae</taxon>
        <taxon>Microbulbifer</taxon>
    </lineage>
</organism>
<keyword evidence="3" id="KW-1185">Reference proteome</keyword>
<dbReference type="Proteomes" id="UP001569428">
    <property type="component" value="Unassembled WGS sequence"/>
</dbReference>
<keyword evidence="1" id="KW-0472">Membrane</keyword>
<dbReference type="Pfam" id="PF11393">
    <property type="entry name" value="T4BSS_DotI_IcmL"/>
    <property type="match status" value="1"/>
</dbReference>
<accession>A0ABV4NV85</accession>
<evidence type="ECO:0000313" key="2">
    <source>
        <dbReference type="EMBL" id="MFA0809410.1"/>
    </source>
</evidence>
<sequence length="221" mass="25574">MHSNERSLKHKTYLISPEAVEKQYIENRKNDCNSRRNLILTNYLCVYTLIITSLMGVKASFPPSLITFTNDNKGYVSKVTPNRNPPVTDRQAIHWAKDKVSDLLSLHFKKYSEQIRRRRDFFVDDGWTLYQQSLIDNEVIETIKSEGLIITAINKDEPRLLEKYMLNGNINWRLEIPILQTIQGASDTSSTVKKIVSVTLEQTRRDESLEGLKVRVFGVIE</sequence>
<keyword evidence="1" id="KW-1133">Transmembrane helix</keyword>
<reference evidence="2 3" key="1">
    <citation type="submission" date="2024-08" db="EMBL/GenBank/DDBJ databases">
        <authorList>
            <person name="Ishaq N."/>
        </authorList>
    </citation>
    <scope>NUCLEOTIDE SEQUENCE [LARGE SCALE GENOMIC DNA]</scope>
    <source>
        <strain evidence="2 3">DSM 18651</strain>
    </source>
</reference>
<gene>
    <name evidence="2" type="ORF">ACCI49_00640</name>
</gene>
<feature type="transmembrane region" description="Helical" evidence="1">
    <location>
        <begin position="38"/>
        <end position="57"/>
    </location>
</feature>
<dbReference type="InterPro" id="IPR021055">
    <property type="entry name" value="T4BSS_IcmL/DotI"/>
</dbReference>
<keyword evidence="1" id="KW-0812">Transmembrane</keyword>
<dbReference type="RefSeq" id="WP_371837031.1">
    <property type="nucleotide sequence ID" value="NZ_JBGMEK010000001.1"/>
</dbReference>
<dbReference type="CDD" id="cd16385">
    <property type="entry name" value="IcmL"/>
    <property type="match status" value="1"/>
</dbReference>
<evidence type="ECO:0000313" key="3">
    <source>
        <dbReference type="Proteomes" id="UP001569428"/>
    </source>
</evidence>